<accession>A0A9W8VFA3</accession>
<feature type="repeat" description="ANK" evidence="3">
    <location>
        <begin position="199"/>
        <end position="232"/>
    </location>
</feature>
<evidence type="ECO:0000256" key="1">
    <source>
        <dbReference type="ARBA" id="ARBA00022737"/>
    </source>
</evidence>
<dbReference type="InterPro" id="IPR036770">
    <property type="entry name" value="Ankyrin_rpt-contain_sf"/>
</dbReference>
<keyword evidence="5" id="KW-1185">Reference proteome</keyword>
<dbReference type="SUPFAM" id="SSF48403">
    <property type="entry name" value="Ankyrin repeat"/>
    <property type="match status" value="1"/>
</dbReference>
<dbReference type="SMART" id="SM00248">
    <property type="entry name" value="ANK"/>
    <property type="match status" value="5"/>
</dbReference>
<keyword evidence="1" id="KW-0677">Repeat</keyword>
<dbReference type="PANTHER" id="PTHR24198:SF165">
    <property type="entry name" value="ANKYRIN REPEAT-CONTAINING PROTEIN-RELATED"/>
    <property type="match status" value="1"/>
</dbReference>
<dbReference type="OrthoDB" id="4062651at2759"/>
<dbReference type="EMBL" id="JAOQAZ010000018">
    <property type="protein sequence ID" value="KAJ4256935.1"/>
    <property type="molecule type" value="Genomic_DNA"/>
</dbReference>
<feature type="repeat" description="ANK" evidence="3">
    <location>
        <begin position="233"/>
        <end position="265"/>
    </location>
</feature>
<evidence type="ECO:0000313" key="5">
    <source>
        <dbReference type="Proteomes" id="UP001152049"/>
    </source>
</evidence>
<evidence type="ECO:0008006" key="6">
    <source>
        <dbReference type="Google" id="ProtNLM"/>
    </source>
</evidence>
<name>A0A9W8VFA3_9HYPO</name>
<protein>
    <recommendedName>
        <fullName evidence="6">Ankyrin</fullName>
    </recommendedName>
</protein>
<gene>
    <name evidence="4" type="ORF">NW762_009031</name>
</gene>
<comment type="caution">
    <text evidence="4">The sequence shown here is derived from an EMBL/GenBank/DDBJ whole genome shotgun (WGS) entry which is preliminary data.</text>
</comment>
<keyword evidence="2 3" id="KW-0040">ANK repeat</keyword>
<sequence>MLQTLLTVANGLKTRVNPIVAGDIEDNFAGTEEELYDYIRAEADRTALQLWTQPELQVLAPVALNIALSYFVGLGTNVRDADAIEWLALAARSHEGNAQYWFCPLEESSGSRVQASVPRKLWATYAVLAGFRSDLSSLQTLDPGLAGVAGSMAQKMTWGRSEPQIIRIEPYLGRIMTPILANYAAVDLEVQARFGSESVGERALHVASAVGHLDLVRFLVLEANADVNITNSRNETPIFYATRANNPLIATFLLDHGAQVNHVSTGGLSIAHCLSMMDDERAAELFPRYLERGASLVEVALDTVEDRSDKFSMGAGFPLMWAVFKNRPGLFEAIVKSHSLPRLQISPADYCALIHILCALNHDKMLKIATSFYPSFVNNSLGMADTPNTLQIQNRFGIGGSEELKMDLLLEEPFQGLKPSNYTRLLLKAMDANQRRDEDISESTALSYAVYTGDTLAFRLFVEHLTARGVEMLPILSNTENFGKYNALQRAIYSDARDIFLSLVNDYPELLDLKGAEGRGPLQSAATQEWPGYCEELLARGASVYDRANDRSTPFTWALM</sequence>
<dbReference type="PANTHER" id="PTHR24198">
    <property type="entry name" value="ANKYRIN REPEAT AND PROTEIN KINASE DOMAIN-CONTAINING PROTEIN"/>
    <property type="match status" value="1"/>
</dbReference>
<dbReference type="PROSITE" id="PS50088">
    <property type="entry name" value="ANK_REPEAT"/>
    <property type="match status" value="2"/>
</dbReference>
<proteinExistence type="predicted"/>
<dbReference type="AlphaFoldDB" id="A0A9W8VFA3"/>
<dbReference type="InterPro" id="IPR002110">
    <property type="entry name" value="Ankyrin_rpt"/>
</dbReference>
<reference evidence="4" key="1">
    <citation type="submission" date="2022-09" db="EMBL/GenBank/DDBJ databases">
        <title>Fusarium specimens isolated from Avocado Roots.</title>
        <authorList>
            <person name="Stajich J."/>
            <person name="Roper C."/>
            <person name="Heimlech-Rivalta G."/>
        </authorList>
    </citation>
    <scope>NUCLEOTIDE SEQUENCE</scope>
    <source>
        <strain evidence="4">CF00136</strain>
    </source>
</reference>
<evidence type="ECO:0000256" key="2">
    <source>
        <dbReference type="ARBA" id="ARBA00023043"/>
    </source>
</evidence>
<dbReference type="PROSITE" id="PS50297">
    <property type="entry name" value="ANK_REP_REGION"/>
    <property type="match status" value="1"/>
</dbReference>
<dbReference type="Gene3D" id="1.25.40.20">
    <property type="entry name" value="Ankyrin repeat-containing domain"/>
    <property type="match status" value="2"/>
</dbReference>
<dbReference type="Pfam" id="PF12796">
    <property type="entry name" value="Ank_2"/>
    <property type="match status" value="1"/>
</dbReference>
<organism evidence="4 5">
    <name type="scientific">Fusarium torreyae</name>
    <dbReference type="NCBI Taxonomy" id="1237075"/>
    <lineage>
        <taxon>Eukaryota</taxon>
        <taxon>Fungi</taxon>
        <taxon>Dikarya</taxon>
        <taxon>Ascomycota</taxon>
        <taxon>Pezizomycotina</taxon>
        <taxon>Sordariomycetes</taxon>
        <taxon>Hypocreomycetidae</taxon>
        <taxon>Hypocreales</taxon>
        <taxon>Nectriaceae</taxon>
        <taxon>Fusarium</taxon>
    </lineage>
</organism>
<evidence type="ECO:0000256" key="3">
    <source>
        <dbReference type="PROSITE-ProRule" id="PRU00023"/>
    </source>
</evidence>
<evidence type="ECO:0000313" key="4">
    <source>
        <dbReference type="EMBL" id="KAJ4256935.1"/>
    </source>
</evidence>
<dbReference type="Proteomes" id="UP001152049">
    <property type="component" value="Unassembled WGS sequence"/>
</dbReference>